<feature type="domain" description="Methyltransferase" evidence="1">
    <location>
        <begin position="46"/>
        <end position="143"/>
    </location>
</feature>
<sequence>MPNLSTISDTRKITYQERAQFYDVEYVTDVDQHFLQSLVSSDVYSILEVPCGSGRNVSWLAETGCFVTQVDLEKSMVDKVKEKIKQANRQDRMLAIVSDMRDMNLEREFDLVLVPQEAFQLLANEHDAIKALLSFRKHLSMDGTIMIDLATFSHKSKSHIGPSYYDPSFPNGELIREWTRQLPNGKSLTRSRIQHDLPSSLIVEFFYEIEGNNQKETYVTNMLLRKYDFDHFRSLCKETALEVTEVYGDYNRASYTTDSERMILLLKKKLMLRGVSL</sequence>
<evidence type="ECO:0000259" key="1">
    <source>
        <dbReference type="Pfam" id="PF13649"/>
    </source>
</evidence>
<dbReference type="STRING" id="1173111.SAMN05444955_103323"/>
<keyword evidence="2" id="KW-0489">Methyltransferase</keyword>
<dbReference type="Pfam" id="PF13649">
    <property type="entry name" value="Methyltransf_25"/>
    <property type="match status" value="1"/>
</dbReference>
<dbReference type="Gene3D" id="2.20.25.110">
    <property type="entry name" value="S-adenosyl-L-methionine-dependent methyltransferases"/>
    <property type="match status" value="1"/>
</dbReference>
<name>A0A1H8CL05_9BACL</name>
<protein>
    <submittedName>
        <fullName evidence="2">Methyltransferase domain-containing protein</fullName>
    </submittedName>
</protein>
<evidence type="ECO:0000313" key="2">
    <source>
        <dbReference type="EMBL" id="SEM94767.1"/>
    </source>
</evidence>
<dbReference type="SUPFAM" id="SSF53335">
    <property type="entry name" value="S-adenosyl-L-methionine-dependent methyltransferases"/>
    <property type="match status" value="1"/>
</dbReference>
<dbReference type="InterPro" id="IPR041698">
    <property type="entry name" value="Methyltransf_25"/>
</dbReference>
<dbReference type="CDD" id="cd02440">
    <property type="entry name" value="AdoMet_MTases"/>
    <property type="match status" value="1"/>
</dbReference>
<keyword evidence="3" id="KW-1185">Reference proteome</keyword>
<dbReference type="EMBL" id="FOCQ01000003">
    <property type="protein sequence ID" value="SEM94767.1"/>
    <property type="molecule type" value="Genomic_DNA"/>
</dbReference>
<gene>
    <name evidence="2" type="ORF">SAMN05444955_103323</name>
</gene>
<proteinExistence type="predicted"/>
<dbReference type="AlphaFoldDB" id="A0A1H8CL05"/>
<dbReference type="Proteomes" id="UP000199695">
    <property type="component" value="Unassembled WGS sequence"/>
</dbReference>
<evidence type="ECO:0000313" key="3">
    <source>
        <dbReference type="Proteomes" id="UP000199695"/>
    </source>
</evidence>
<accession>A0A1H8CL05</accession>
<dbReference type="GO" id="GO:0032259">
    <property type="term" value="P:methylation"/>
    <property type="evidence" value="ECO:0007669"/>
    <property type="project" value="UniProtKB-KW"/>
</dbReference>
<dbReference type="Gene3D" id="3.40.50.150">
    <property type="entry name" value="Vaccinia Virus protein VP39"/>
    <property type="match status" value="1"/>
</dbReference>
<reference evidence="2 3" key="1">
    <citation type="submission" date="2016-10" db="EMBL/GenBank/DDBJ databases">
        <authorList>
            <person name="de Groot N.N."/>
        </authorList>
    </citation>
    <scope>NUCLEOTIDE SEQUENCE [LARGE SCALE GENOMIC DNA]</scope>
    <source>
        <strain evidence="2 3">DSM 46701</strain>
    </source>
</reference>
<dbReference type="RefSeq" id="WP_089966000.1">
    <property type="nucleotide sequence ID" value="NZ_FOCQ01000003.1"/>
</dbReference>
<dbReference type="OrthoDB" id="9804312at2"/>
<organism evidence="2 3">
    <name type="scientific">Lihuaxuella thermophila</name>
    <dbReference type="NCBI Taxonomy" id="1173111"/>
    <lineage>
        <taxon>Bacteria</taxon>
        <taxon>Bacillati</taxon>
        <taxon>Bacillota</taxon>
        <taxon>Bacilli</taxon>
        <taxon>Bacillales</taxon>
        <taxon>Thermoactinomycetaceae</taxon>
        <taxon>Lihuaxuella</taxon>
    </lineage>
</organism>
<keyword evidence="2" id="KW-0808">Transferase</keyword>
<dbReference type="GO" id="GO:0008168">
    <property type="term" value="F:methyltransferase activity"/>
    <property type="evidence" value="ECO:0007669"/>
    <property type="project" value="UniProtKB-KW"/>
</dbReference>
<dbReference type="InterPro" id="IPR029063">
    <property type="entry name" value="SAM-dependent_MTases_sf"/>
</dbReference>